<evidence type="ECO:0000313" key="1">
    <source>
        <dbReference type="EMBL" id="MDK6868964.1"/>
    </source>
</evidence>
<protein>
    <recommendedName>
        <fullName evidence="3">YopX protein domain-containing protein</fullName>
    </recommendedName>
</protein>
<dbReference type="RefSeq" id="WP_144842179.1">
    <property type="nucleotide sequence ID" value="NZ_JASOLY010000015.1"/>
</dbReference>
<gene>
    <name evidence="1" type="ORF">QP354_07770</name>
</gene>
<reference evidence="1" key="1">
    <citation type="submission" date="2023-05" db="EMBL/GenBank/DDBJ databases">
        <title>Cataloging the Phylogenetic Diversity of Human Bladder Bacteria.</title>
        <authorList>
            <person name="Du J."/>
        </authorList>
    </citation>
    <scope>NUCLEOTIDE SEQUENCE</scope>
    <source>
        <strain evidence="1">UMB6975B</strain>
    </source>
</reference>
<proteinExistence type="predicted"/>
<evidence type="ECO:0000313" key="2">
    <source>
        <dbReference type="Proteomes" id="UP001232113"/>
    </source>
</evidence>
<comment type="caution">
    <text evidence="1">The sequence shown here is derived from an EMBL/GenBank/DDBJ whole genome shotgun (WGS) entry which is preliminary data.</text>
</comment>
<organism evidence="1 2">
    <name type="scientific">Lactobacillus paragasseri</name>
    <dbReference type="NCBI Taxonomy" id="2107999"/>
    <lineage>
        <taxon>Bacteria</taxon>
        <taxon>Bacillati</taxon>
        <taxon>Bacillota</taxon>
        <taxon>Bacilli</taxon>
        <taxon>Lactobacillales</taxon>
        <taxon>Lactobacillaceae</taxon>
        <taxon>Lactobacillus</taxon>
    </lineage>
</organism>
<accession>A0AAW6XQ80</accession>
<dbReference type="AlphaFoldDB" id="A0AAW6XQ80"/>
<name>A0AAW6XQ80_9LACO</name>
<dbReference type="EMBL" id="JASOLY010000015">
    <property type="protein sequence ID" value="MDK6868964.1"/>
    <property type="molecule type" value="Genomic_DNA"/>
</dbReference>
<sequence length="153" mass="17213">MKIIDKTNDTWEIGDTVIDNDGRKGTIKKDKDDDFVIIRIDDNHIGNWCNGLAYEFGSSMQRLQHNASEFHKVNDNNDNEDWQPGDFVKNLDGEIGLITYDNDGDICILATKGSYAFNAAVPLIATENTSLSEFQRSFTGKWHKVPSTLILGE</sequence>
<evidence type="ECO:0008006" key="3">
    <source>
        <dbReference type="Google" id="ProtNLM"/>
    </source>
</evidence>
<dbReference type="Proteomes" id="UP001232113">
    <property type="component" value="Unassembled WGS sequence"/>
</dbReference>